<dbReference type="Gene3D" id="3.40.50.1820">
    <property type="entry name" value="alpha/beta hydrolase"/>
    <property type="match status" value="1"/>
</dbReference>
<organism evidence="2 3">
    <name type="scientific">Eubacterium coprostanoligenes</name>
    <dbReference type="NCBI Taxonomy" id="290054"/>
    <lineage>
        <taxon>Bacteria</taxon>
        <taxon>Bacillati</taxon>
        <taxon>Bacillota</taxon>
        <taxon>Clostridia</taxon>
        <taxon>Eubacteriales</taxon>
        <taxon>Eubacteriaceae</taxon>
        <taxon>Eubacterium</taxon>
    </lineage>
</organism>
<dbReference type="Proteomes" id="UP000190657">
    <property type="component" value="Unassembled WGS sequence"/>
</dbReference>
<keyword evidence="2" id="KW-0378">Hydrolase</keyword>
<evidence type="ECO:0000313" key="2">
    <source>
        <dbReference type="EMBL" id="SJZ71414.1"/>
    </source>
</evidence>
<proteinExistence type="predicted"/>
<dbReference type="InterPro" id="IPR029058">
    <property type="entry name" value="AB_hydrolase_fold"/>
</dbReference>
<dbReference type="Pfam" id="PF12146">
    <property type="entry name" value="Hydrolase_4"/>
    <property type="match status" value="1"/>
</dbReference>
<dbReference type="RefSeq" id="WP_078768866.1">
    <property type="nucleotide sequence ID" value="NZ_FUWW01000016.1"/>
</dbReference>
<dbReference type="OrthoDB" id="9806902at2"/>
<reference evidence="2 3" key="1">
    <citation type="submission" date="2017-02" db="EMBL/GenBank/DDBJ databases">
        <authorList>
            <person name="Peterson S.W."/>
        </authorList>
    </citation>
    <scope>NUCLEOTIDE SEQUENCE [LARGE SCALE GENOMIC DNA]</scope>
    <source>
        <strain evidence="2 3">ATCC 51222</strain>
    </source>
</reference>
<evidence type="ECO:0000313" key="3">
    <source>
        <dbReference type="Proteomes" id="UP000190657"/>
    </source>
</evidence>
<accession>A0A1T4MX32</accession>
<dbReference type="AlphaFoldDB" id="A0A1T4MX32"/>
<dbReference type="InterPro" id="IPR022742">
    <property type="entry name" value="Hydrolase_4"/>
</dbReference>
<dbReference type="EMBL" id="FUWW01000016">
    <property type="protein sequence ID" value="SJZ71414.1"/>
    <property type="molecule type" value="Genomic_DNA"/>
</dbReference>
<keyword evidence="3" id="KW-1185">Reference proteome</keyword>
<name>A0A1T4MX32_9FIRM</name>
<dbReference type="InterPro" id="IPR051044">
    <property type="entry name" value="MAG_DAG_Lipase"/>
</dbReference>
<dbReference type="SUPFAM" id="SSF53474">
    <property type="entry name" value="alpha/beta-Hydrolases"/>
    <property type="match status" value="1"/>
</dbReference>
<gene>
    <name evidence="2" type="ORF">SAMN02745114_01406</name>
</gene>
<feature type="domain" description="Serine aminopeptidase S33" evidence="1">
    <location>
        <begin position="27"/>
        <end position="289"/>
    </location>
</feature>
<protein>
    <submittedName>
        <fullName evidence="2">Lysophospholipase, alpha-beta hydrolase superfamily</fullName>
    </submittedName>
</protein>
<evidence type="ECO:0000259" key="1">
    <source>
        <dbReference type="Pfam" id="PF12146"/>
    </source>
</evidence>
<sequence length="307" mass="34743">MIKKEYTYKSASGICDIKAWQFAPEGEVKAVIQMHHGMAEHTNRYRNFISAFTDKGYAIFINDMLGHGQSNDDKDLLGYFGDKDGYKNILADAKALTDIAKKEYPDKKFLIAGHSMGSLIMRCYINEYGNDFDGAVFIGTAGPTPIAKAGIPIMKVVAALKGKKHHSKFLNNISLGAYDKPFEHRTHYDWGMRDTKEVDEYVADPLCGFLFTVAGFMDLSQLTIQCNEDRWFNNVAKDKPVLLMSGDMDPVGNYGKGVKEVYQKLLDTGHKNVTLKLYPEARHEILNEINKQEVYDDLDKWIEENVL</sequence>
<dbReference type="STRING" id="290054.SAMN02745114_01406"/>
<dbReference type="GO" id="GO:0016787">
    <property type="term" value="F:hydrolase activity"/>
    <property type="evidence" value="ECO:0007669"/>
    <property type="project" value="UniProtKB-KW"/>
</dbReference>
<dbReference type="PANTHER" id="PTHR11614">
    <property type="entry name" value="PHOSPHOLIPASE-RELATED"/>
    <property type="match status" value="1"/>
</dbReference>